<dbReference type="OrthoDB" id="9807350at2"/>
<feature type="transmembrane region" description="Helical" evidence="8">
    <location>
        <begin position="950"/>
        <end position="974"/>
    </location>
</feature>
<evidence type="ECO:0000313" key="9">
    <source>
        <dbReference type="EMBL" id="OYR14560.1"/>
    </source>
</evidence>
<evidence type="ECO:0000256" key="8">
    <source>
        <dbReference type="SAM" id="Phobius"/>
    </source>
</evidence>
<keyword evidence="4" id="KW-0997">Cell inner membrane</keyword>
<dbReference type="Gene3D" id="3.30.70.1440">
    <property type="entry name" value="Multidrug efflux transporter AcrB pore domain"/>
    <property type="match status" value="1"/>
</dbReference>
<comment type="caution">
    <text evidence="9">The sequence shown here is derived from an EMBL/GenBank/DDBJ whole genome shotgun (WGS) entry which is preliminary data.</text>
</comment>
<dbReference type="GO" id="GO:0042910">
    <property type="term" value="F:xenobiotic transmembrane transporter activity"/>
    <property type="evidence" value="ECO:0007669"/>
    <property type="project" value="TreeGrafter"/>
</dbReference>
<feature type="transmembrane region" description="Helical" evidence="8">
    <location>
        <begin position="848"/>
        <end position="867"/>
    </location>
</feature>
<dbReference type="PRINTS" id="PR00702">
    <property type="entry name" value="ACRIFLAVINRP"/>
</dbReference>
<reference evidence="9 10" key="1">
    <citation type="submission" date="2017-07" db="EMBL/GenBank/DDBJ databases">
        <title>Phylogenetic study on the rhizospheric bacterium Ochrobactrum sp. A44.</title>
        <authorList>
            <person name="Krzyzanowska D.M."/>
            <person name="Ossowicki A."/>
            <person name="Rajewska M."/>
            <person name="Maciag T."/>
            <person name="Kaczynski Z."/>
            <person name="Czerwicka M."/>
            <person name="Jafra S."/>
        </authorList>
    </citation>
    <scope>NUCLEOTIDE SEQUENCE [LARGE SCALE GENOMIC DNA]</scope>
    <source>
        <strain evidence="9 10">PR17</strain>
    </source>
</reference>
<dbReference type="SUPFAM" id="SSF82714">
    <property type="entry name" value="Multidrug efflux transporter AcrB TolC docking domain, DN and DC subdomains"/>
    <property type="match status" value="2"/>
</dbReference>
<evidence type="ECO:0000256" key="1">
    <source>
        <dbReference type="ARBA" id="ARBA00004429"/>
    </source>
</evidence>
<accession>A0A256FIG3</accession>
<protein>
    <submittedName>
        <fullName evidence="9">AcrB/AcrD/AcrF family protein</fullName>
    </submittedName>
</protein>
<name>A0A256FIG3_9HYPH</name>
<feature type="transmembrane region" description="Helical" evidence="8">
    <location>
        <begin position="874"/>
        <end position="894"/>
    </location>
</feature>
<keyword evidence="6 8" id="KW-1133">Transmembrane helix</keyword>
<evidence type="ECO:0000256" key="3">
    <source>
        <dbReference type="ARBA" id="ARBA00022475"/>
    </source>
</evidence>
<dbReference type="PANTHER" id="PTHR32063:SF28">
    <property type="entry name" value="BLR2861 PROTEIN"/>
    <property type="match status" value="1"/>
</dbReference>
<evidence type="ECO:0000313" key="10">
    <source>
        <dbReference type="Proteomes" id="UP000216345"/>
    </source>
</evidence>
<keyword evidence="5 8" id="KW-0812">Transmembrane</keyword>
<evidence type="ECO:0000256" key="4">
    <source>
        <dbReference type="ARBA" id="ARBA00022519"/>
    </source>
</evidence>
<dbReference type="SUPFAM" id="SSF82866">
    <property type="entry name" value="Multidrug efflux transporter AcrB transmembrane domain"/>
    <property type="match status" value="2"/>
</dbReference>
<dbReference type="Gene3D" id="1.20.1640.10">
    <property type="entry name" value="Multidrug efflux transporter AcrB transmembrane domain"/>
    <property type="match status" value="2"/>
</dbReference>
<dbReference type="RefSeq" id="WP_094577310.1">
    <property type="nucleotide sequence ID" value="NZ_JBHEEL010000001.1"/>
</dbReference>
<dbReference type="Gene3D" id="3.30.2090.10">
    <property type="entry name" value="Multidrug efflux transporter AcrB TolC docking domain, DN and DC subdomains"/>
    <property type="match status" value="2"/>
</dbReference>
<dbReference type="PANTHER" id="PTHR32063">
    <property type="match status" value="1"/>
</dbReference>
<dbReference type="Proteomes" id="UP000216345">
    <property type="component" value="Unassembled WGS sequence"/>
</dbReference>
<evidence type="ECO:0000256" key="7">
    <source>
        <dbReference type="ARBA" id="ARBA00023136"/>
    </source>
</evidence>
<sequence>MSFSDIFIRRPVLATVVALMIILLGLQGIAQLTVREYPKVDETVITVTTAYAGASAELIQGFITSPIAESVATTEDIDYVTSSSRPSSSTVTVQMKLGANPDAALTEVIAKVNQVRGNLPTESDDPVIVKGTGQSFATMYLAAQNPNMTSEQITEYLERVIQPRMSTIQGVAKAEILGGQVYSMRVWIDPIQLAARQITAPEVLAAINASNFLSAPGTTKNKFVSSSITLESTLQTPEAFGAMPIKVSGDEVVRLRDVAKVELAAKSTDTIVAFNGAAGTFLGVYPTPAANPIDMANAVRKELPSIQSSLPEGMKLDLVYDATEQISSSIKEVFTTIGEAVAIVILVIIVFLGSFRAVLIPIVTIPISLIGVCFFLYILGFSINLLSLLAMVLAIGLVVDDAIVVLENIHRHIEEGLRPMDAAFKGMKEITGSIIAMTITLAAVFAPLGFTGGLTGSLFREFAFTLAGAVIISGVAALTISPMMCARMLKHGEASRFQKFIDSTFSRFEKWYHRMVSGSLNYRPITLMIVIALVGLTGFLFVNTSTELAPEEDSGALFSMFQAPQYATSAYTNLYAEQIDGLTKDLPELDTRFQIVGMDGGTNSGIALWVLKDWSERSRSQKEIQQDLTGRLSKVAGVEAFIFSPPSLPGTGGGLPISIALQSTGPSDQVFELAEEIKNEAQATGQFIIVQNSMSYNAPQTTITIDRDRAATLGVQVSDIGSTLGLLTGGAKIAQFDRDSNSYDIITQVPDIYRSNPEKLGEFYVRSVSGAMVPLSSVIQIKQNASPAAIEQFNQLNSATISALPMPSVTTGQGLQTLVNLAQQKMPEGFFLDYSGQSRLEVEQGNTILIAFGLAVIVIYLVLAAQFESFRDPFIIMMSVPLSIFGAIVPLNLGLGTLNIYTQVGLITLVGLITKHGILMVEFANQQRRLHGHSRREAIILSAETRLRPILMTTAAMALGVVPLIIASGAGAAARYSMGLVIFTGITIGTVFTLFVVPMFYTFIAKKDVEGEFVPAQEDGAQPVPAQHH</sequence>
<gene>
    <name evidence="9" type="ORF">CEV32_0567</name>
</gene>
<keyword evidence="7 8" id="KW-0472">Membrane</keyword>
<feature type="transmembrane region" description="Helical" evidence="8">
    <location>
        <begin position="333"/>
        <end position="352"/>
    </location>
</feature>
<feature type="transmembrane region" description="Helical" evidence="8">
    <location>
        <begin position="430"/>
        <end position="450"/>
    </location>
</feature>
<feature type="transmembrane region" description="Helical" evidence="8">
    <location>
        <begin position="520"/>
        <end position="542"/>
    </location>
</feature>
<dbReference type="eggNOG" id="COG0841">
    <property type="taxonomic scope" value="Bacteria"/>
</dbReference>
<dbReference type="Gene3D" id="3.30.70.1430">
    <property type="entry name" value="Multidrug efflux transporter AcrB pore domain"/>
    <property type="match status" value="2"/>
</dbReference>
<dbReference type="Gene3D" id="3.30.70.1320">
    <property type="entry name" value="Multidrug efflux transporter AcrB pore domain like"/>
    <property type="match status" value="1"/>
</dbReference>
<evidence type="ECO:0000256" key="6">
    <source>
        <dbReference type="ARBA" id="ARBA00022989"/>
    </source>
</evidence>
<dbReference type="Pfam" id="PF00873">
    <property type="entry name" value="ACR_tran"/>
    <property type="match status" value="1"/>
</dbReference>
<proteinExistence type="predicted"/>
<feature type="transmembrane region" description="Helical" evidence="8">
    <location>
        <begin position="385"/>
        <end position="409"/>
    </location>
</feature>
<dbReference type="GO" id="GO:0005886">
    <property type="term" value="C:plasma membrane"/>
    <property type="evidence" value="ECO:0007669"/>
    <property type="project" value="UniProtKB-SubCell"/>
</dbReference>
<dbReference type="InterPro" id="IPR001036">
    <property type="entry name" value="Acrflvin-R"/>
</dbReference>
<dbReference type="SUPFAM" id="SSF82693">
    <property type="entry name" value="Multidrug efflux transporter AcrB pore domain, PN1, PN2, PC1 and PC2 subdomains"/>
    <property type="match status" value="3"/>
</dbReference>
<dbReference type="InterPro" id="IPR027463">
    <property type="entry name" value="AcrB_DN_DC_subdom"/>
</dbReference>
<feature type="transmembrane region" description="Helical" evidence="8">
    <location>
        <begin position="462"/>
        <end position="480"/>
    </location>
</feature>
<dbReference type="AlphaFoldDB" id="A0A256FIG3"/>
<keyword evidence="10" id="KW-1185">Reference proteome</keyword>
<keyword evidence="2" id="KW-0813">Transport</keyword>
<feature type="transmembrane region" description="Helical" evidence="8">
    <location>
        <begin position="359"/>
        <end position="379"/>
    </location>
</feature>
<dbReference type="EMBL" id="NNRK01000026">
    <property type="protein sequence ID" value="OYR14560.1"/>
    <property type="molecule type" value="Genomic_DNA"/>
</dbReference>
<organism evidence="9 10">
    <name type="scientific">Brucella rhizosphaerae</name>
    <dbReference type="NCBI Taxonomy" id="571254"/>
    <lineage>
        <taxon>Bacteria</taxon>
        <taxon>Pseudomonadati</taxon>
        <taxon>Pseudomonadota</taxon>
        <taxon>Alphaproteobacteria</taxon>
        <taxon>Hyphomicrobiales</taxon>
        <taxon>Brucellaceae</taxon>
        <taxon>Brucella/Ochrobactrum group</taxon>
        <taxon>Brucella</taxon>
    </lineage>
</organism>
<feature type="transmembrane region" description="Helical" evidence="8">
    <location>
        <begin position="12"/>
        <end position="30"/>
    </location>
</feature>
<feature type="transmembrane region" description="Helical" evidence="8">
    <location>
        <begin position="980"/>
        <end position="1004"/>
    </location>
</feature>
<evidence type="ECO:0000256" key="2">
    <source>
        <dbReference type="ARBA" id="ARBA00022448"/>
    </source>
</evidence>
<keyword evidence="3" id="KW-1003">Cell membrane</keyword>
<feature type="transmembrane region" description="Helical" evidence="8">
    <location>
        <begin position="900"/>
        <end position="921"/>
    </location>
</feature>
<dbReference type="FunFam" id="1.20.1640.10:FF:000001">
    <property type="entry name" value="Efflux pump membrane transporter"/>
    <property type="match status" value="1"/>
</dbReference>
<evidence type="ECO:0000256" key="5">
    <source>
        <dbReference type="ARBA" id="ARBA00022692"/>
    </source>
</evidence>
<comment type="subcellular location">
    <subcellularLocation>
        <location evidence="1">Cell inner membrane</location>
        <topology evidence="1">Multi-pass membrane protein</topology>
    </subcellularLocation>
</comment>